<dbReference type="PRINTS" id="PR00413">
    <property type="entry name" value="HADHALOGNASE"/>
</dbReference>
<dbReference type="NCBIfam" id="TIGR01509">
    <property type="entry name" value="HAD-SF-IA-v3"/>
    <property type="match status" value="1"/>
</dbReference>
<dbReference type="Proteomes" id="UP000674234">
    <property type="component" value="Unassembled WGS sequence"/>
</dbReference>
<dbReference type="Gene3D" id="1.10.150.240">
    <property type="entry name" value="Putative phosphatase, domain 2"/>
    <property type="match status" value="1"/>
</dbReference>
<dbReference type="SFLD" id="SFLDG01129">
    <property type="entry name" value="C1.5:_HAD__Beta-PGM__Phosphata"/>
    <property type="match status" value="1"/>
</dbReference>
<keyword evidence="3" id="KW-1185">Reference proteome</keyword>
<dbReference type="AlphaFoldDB" id="A0A941AJ71"/>
<dbReference type="CDD" id="cd02603">
    <property type="entry name" value="HAD_sEH-N_like"/>
    <property type="match status" value="1"/>
</dbReference>
<accession>A0A941AJ71</accession>
<proteinExistence type="predicted"/>
<reference evidence="2" key="1">
    <citation type="submission" date="2021-02" db="EMBL/GenBank/DDBJ databases">
        <title>Draft genome sequence of Microbispora sp. RL4-1S isolated from rice leaves in Thailand.</title>
        <authorList>
            <person name="Muangham S."/>
            <person name="Duangmal K."/>
        </authorList>
    </citation>
    <scope>NUCLEOTIDE SEQUENCE</scope>
    <source>
        <strain evidence="2">RL4-1S</strain>
    </source>
</reference>
<dbReference type="Gene3D" id="3.40.50.1000">
    <property type="entry name" value="HAD superfamily/HAD-like"/>
    <property type="match status" value="1"/>
</dbReference>
<dbReference type="SFLD" id="SFLDS00003">
    <property type="entry name" value="Haloacid_Dehalogenase"/>
    <property type="match status" value="1"/>
</dbReference>
<evidence type="ECO:0000313" key="2">
    <source>
        <dbReference type="EMBL" id="MBP2706000.1"/>
    </source>
</evidence>
<name>A0A941AJ71_9ACTN</name>
<dbReference type="InterPro" id="IPR006439">
    <property type="entry name" value="HAD-SF_hydro_IA"/>
</dbReference>
<dbReference type="InterPro" id="IPR023214">
    <property type="entry name" value="HAD_sf"/>
</dbReference>
<dbReference type="InterPro" id="IPR052898">
    <property type="entry name" value="ACAD10-like"/>
</dbReference>
<sequence length="252" mass="27243">MLRGVLIDWGGVLTTGLAESVAEWIEADRIDPHHYREVMSTLIVHAYEGGLGPGDNPVHALERGELPAAEFERRVAARLRTLDGGQPEADGLLARMFAGFRPLDEMNAMLRLARAAGLSTCLLSNSWGNDYPRDDWDEIFDAVVISGEVGMRKPEERIFRHALGLLSLEPGQCVFVDDIEANIVAARALGLVGVHHLEPAATIAELERLFRTPLRASPSPDVPDSPDVLGVPVFPASPAPGGPGRPATPERL</sequence>
<evidence type="ECO:0000256" key="1">
    <source>
        <dbReference type="SAM" id="MobiDB-lite"/>
    </source>
</evidence>
<protein>
    <submittedName>
        <fullName evidence="2">HAD family phosphatase</fullName>
    </submittedName>
</protein>
<dbReference type="Pfam" id="PF00702">
    <property type="entry name" value="Hydrolase"/>
    <property type="match status" value="1"/>
</dbReference>
<dbReference type="PANTHER" id="PTHR47829">
    <property type="entry name" value="HYDROLASE, PUTATIVE (AFU_ORTHOLOGUE AFUA_1G12880)-RELATED"/>
    <property type="match status" value="1"/>
</dbReference>
<gene>
    <name evidence="2" type="ORF">JOL79_19515</name>
</gene>
<feature type="region of interest" description="Disordered" evidence="1">
    <location>
        <begin position="216"/>
        <end position="252"/>
    </location>
</feature>
<evidence type="ECO:0000313" key="3">
    <source>
        <dbReference type="Proteomes" id="UP000674234"/>
    </source>
</evidence>
<dbReference type="SUPFAM" id="SSF56784">
    <property type="entry name" value="HAD-like"/>
    <property type="match status" value="1"/>
</dbReference>
<organism evidence="2 3">
    <name type="scientific">Microbispora oryzae</name>
    <dbReference type="NCBI Taxonomy" id="2806554"/>
    <lineage>
        <taxon>Bacteria</taxon>
        <taxon>Bacillati</taxon>
        <taxon>Actinomycetota</taxon>
        <taxon>Actinomycetes</taxon>
        <taxon>Streptosporangiales</taxon>
        <taxon>Streptosporangiaceae</taxon>
        <taxon>Microbispora</taxon>
    </lineage>
</organism>
<comment type="caution">
    <text evidence="2">The sequence shown here is derived from an EMBL/GenBank/DDBJ whole genome shotgun (WGS) entry which is preliminary data.</text>
</comment>
<feature type="compositionally biased region" description="Low complexity" evidence="1">
    <location>
        <begin position="225"/>
        <end position="234"/>
    </location>
</feature>
<dbReference type="InterPro" id="IPR036412">
    <property type="entry name" value="HAD-like_sf"/>
</dbReference>
<dbReference type="InterPro" id="IPR023198">
    <property type="entry name" value="PGP-like_dom2"/>
</dbReference>
<dbReference type="EMBL" id="JAFCNB010000010">
    <property type="protein sequence ID" value="MBP2706000.1"/>
    <property type="molecule type" value="Genomic_DNA"/>
</dbReference>
<dbReference type="PANTHER" id="PTHR47829:SF1">
    <property type="entry name" value="HAD FAMILY PHOSPHATASE"/>
    <property type="match status" value="1"/>
</dbReference>